<protein>
    <submittedName>
        <fullName evidence="2">YLP motif-containing protein 1</fullName>
    </submittedName>
</protein>
<feature type="compositionally biased region" description="Low complexity" evidence="1">
    <location>
        <begin position="569"/>
        <end position="580"/>
    </location>
</feature>
<feature type="region of interest" description="Disordered" evidence="1">
    <location>
        <begin position="45"/>
        <end position="106"/>
    </location>
</feature>
<evidence type="ECO:0000256" key="1">
    <source>
        <dbReference type="SAM" id="MobiDB-lite"/>
    </source>
</evidence>
<feature type="compositionally biased region" description="Pro residues" evidence="1">
    <location>
        <begin position="592"/>
        <end position="602"/>
    </location>
</feature>
<feature type="region of interest" description="Disordered" evidence="1">
    <location>
        <begin position="569"/>
        <end position="661"/>
    </location>
</feature>
<feature type="compositionally biased region" description="Low complexity" evidence="1">
    <location>
        <begin position="95"/>
        <end position="106"/>
    </location>
</feature>
<evidence type="ECO:0000313" key="2">
    <source>
        <dbReference type="EMBL" id="RWR93146.1"/>
    </source>
</evidence>
<dbReference type="OrthoDB" id="513595at2759"/>
<feature type="region of interest" description="Disordered" evidence="1">
    <location>
        <begin position="346"/>
        <end position="366"/>
    </location>
</feature>
<evidence type="ECO:0000313" key="3">
    <source>
        <dbReference type="Proteomes" id="UP000283530"/>
    </source>
</evidence>
<sequence>MENSWRYRPIQGGNVCPTCSIPHFPFCPLPPPVFDRIGIGFGRDNPHDHHHHHNHRFRFPPPLDPNHHPTLLHRPSYDPFPQNRPPSSHFDLHSNHSNSNPFPNNRSMLEEREAMMHFDLARSGGGFFREQFDERSHHKRAKLLDDDDDDVGLSSFTQIPPPPPPPPQLPIHNDYSPSAAAAAAAAARQIISSDDQRLLDLIRNHGAQTKPLPQAGIGVGSTLESGRNFGMGNQGIADRTHRFEHDYQTDRLSHGSLIRDRRLGGDFLDAGSLSFSGSSSVGRQGAALPPDQIAFNQRNHSMQRQMNAHGEDQGFPGSLNNHMDRLAPIPDERFEFRASTSGDYKIGSEQQQQQRQMQSNNGERFPPEMDYALPNRNRNRNREEVNYNYSALYNSLQHDNMNGGHHAQNYRPGDIGTVAPNYVESFHHQSGQDSLANYRDDCLTLGSRENYHAYDHPPLPSKDISSAMPGNQPQYTPHTAPWQAANVQQHDQRGSLLPLENNLSNILPPPPVYPMQNRVESEHEFYEQQQNVVRPFDRKALPLENFQSHVKPEQPDAWNTNRGGYSFVPTGSSITSSTPGRGQASQAFGIHPPFPPLPPQPPSKEQSRPSPPHIQPASLPSTTPLYPVPFNSSATVPSSTPPATQGFPDVQSSSHAYFTKPPLVHPSSGFAADGSQSILQASSKQYEEGGQSFLSKYSPPDKPKVIDAAHLFRLPHRMNRPDHIVVILRGLPGSGKSYLAKVLRDLEVENGGNAPRIHSMDDYFMTEVEKVEDIEGSKSSSLGKGKKRITKKVMEYCYEPEMEEAYRSSMLKSFKKTLEEGIFTFIIVDDRNLRVADFAQFWAIAKRSGYEVYFLEATYKDPIGCAARNVHGFTSDDIQKMADQWEEAPPLYLQLDVQSLFRGDDLNEHDIQEVDMDMEDAAGDEDGISGVQERKVVGTTEQPSANYAPSDSLRAGESWDAERDDPTEGIKELGRSKWSEDVDEDIEQTEGVKRNSNALSGLIQAYSKGGKSVCWGDQVRNSGFSIGAAKKTQISSLLIGPGAGYNLGSNPLPEDNADAIGKSNSTEPKKRTAFLEQLRAERESFRAVFDRRRQRIGGLDVDED</sequence>
<feature type="compositionally biased region" description="Polar residues" evidence="1">
    <location>
        <begin position="939"/>
        <end position="949"/>
    </location>
</feature>
<dbReference type="EMBL" id="QPKB01000010">
    <property type="protein sequence ID" value="RWR93146.1"/>
    <property type="molecule type" value="Genomic_DNA"/>
</dbReference>
<name>A0A443PQW0_9MAGN</name>
<dbReference type="SUPFAM" id="SSF52540">
    <property type="entry name" value="P-loop containing nucleoside triphosphate hydrolases"/>
    <property type="match status" value="1"/>
</dbReference>
<dbReference type="Proteomes" id="UP000283530">
    <property type="component" value="Unassembled WGS sequence"/>
</dbReference>
<dbReference type="FunFam" id="3.40.50.300:FF:000978">
    <property type="entry name" value="YLP motif-containing protein 1 isoform X3"/>
    <property type="match status" value="1"/>
</dbReference>
<dbReference type="InterPro" id="IPR026314">
    <property type="entry name" value="YLP_motif_con_p1"/>
</dbReference>
<dbReference type="AlphaFoldDB" id="A0A443PQW0"/>
<dbReference type="GO" id="GO:0005634">
    <property type="term" value="C:nucleus"/>
    <property type="evidence" value="ECO:0007669"/>
    <property type="project" value="InterPro"/>
</dbReference>
<dbReference type="Gene3D" id="3.40.50.300">
    <property type="entry name" value="P-loop containing nucleotide triphosphate hydrolases"/>
    <property type="match status" value="1"/>
</dbReference>
<dbReference type="STRING" id="337451.A0A443PQW0"/>
<dbReference type="PANTHER" id="PTHR13413">
    <property type="entry name" value="YLP MOTIF CONTAINING PROTEIN NUCLEAR PROTEIN ZAP"/>
    <property type="match status" value="1"/>
</dbReference>
<dbReference type="PANTHER" id="PTHR13413:SF0">
    <property type="entry name" value="YLP MOTIF-CONTAINING PROTEIN 1"/>
    <property type="match status" value="1"/>
</dbReference>
<dbReference type="InterPro" id="IPR027417">
    <property type="entry name" value="P-loop_NTPase"/>
</dbReference>
<feature type="compositionally biased region" description="Low complexity" evidence="1">
    <location>
        <begin position="632"/>
        <end position="644"/>
    </location>
</feature>
<feature type="region of interest" description="Disordered" evidence="1">
    <location>
        <begin position="939"/>
        <end position="968"/>
    </location>
</feature>
<proteinExistence type="predicted"/>
<feature type="region of interest" description="Disordered" evidence="1">
    <location>
        <begin position="1049"/>
        <end position="1069"/>
    </location>
</feature>
<accession>A0A443PQW0</accession>
<comment type="caution">
    <text evidence="2">The sequence shown here is derived from an EMBL/GenBank/DDBJ whole genome shotgun (WGS) entry which is preliminary data.</text>
</comment>
<feature type="compositionally biased region" description="Pro residues" evidence="1">
    <location>
        <begin position="159"/>
        <end position="169"/>
    </location>
</feature>
<reference evidence="2 3" key="1">
    <citation type="journal article" date="2019" name="Nat. Plants">
        <title>Stout camphor tree genome fills gaps in understanding of flowering plant genome evolution.</title>
        <authorList>
            <person name="Chaw S.M."/>
            <person name="Liu Y.C."/>
            <person name="Wu Y.W."/>
            <person name="Wang H.Y."/>
            <person name="Lin C.I."/>
            <person name="Wu C.S."/>
            <person name="Ke H.M."/>
            <person name="Chang L.Y."/>
            <person name="Hsu C.Y."/>
            <person name="Yang H.T."/>
            <person name="Sudianto E."/>
            <person name="Hsu M.H."/>
            <person name="Wu K.P."/>
            <person name="Wang L.N."/>
            <person name="Leebens-Mack J.H."/>
            <person name="Tsai I.J."/>
        </authorList>
    </citation>
    <scope>NUCLEOTIDE SEQUENCE [LARGE SCALE GENOMIC DNA]</scope>
    <source>
        <strain evidence="3">cv. Chaw 1501</strain>
        <tissue evidence="2">Young leaves</tissue>
    </source>
</reference>
<feature type="region of interest" description="Disordered" evidence="1">
    <location>
        <begin position="143"/>
        <end position="175"/>
    </location>
</feature>
<gene>
    <name evidence="2" type="ORF">CKAN_02238200</name>
</gene>
<feature type="compositionally biased region" description="Basic residues" evidence="1">
    <location>
        <begin position="48"/>
        <end position="58"/>
    </location>
</feature>
<keyword evidence="3" id="KW-1185">Reference proteome</keyword>
<organism evidence="2 3">
    <name type="scientific">Cinnamomum micranthum f. kanehirae</name>
    <dbReference type="NCBI Taxonomy" id="337451"/>
    <lineage>
        <taxon>Eukaryota</taxon>
        <taxon>Viridiplantae</taxon>
        <taxon>Streptophyta</taxon>
        <taxon>Embryophyta</taxon>
        <taxon>Tracheophyta</taxon>
        <taxon>Spermatophyta</taxon>
        <taxon>Magnoliopsida</taxon>
        <taxon>Magnoliidae</taxon>
        <taxon>Laurales</taxon>
        <taxon>Lauraceae</taxon>
        <taxon>Cinnamomum</taxon>
    </lineage>
</organism>
<dbReference type="GO" id="GO:0032204">
    <property type="term" value="P:regulation of telomere maintenance"/>
    <property type="evidence" value="ECO:0007669"/>
    <property type="project" value="TreeGrafter"/>
</dbReference>